<dbReference type="EC" id="2.7.11.1" evidence="1"/>
<sequence>MPARGVPRAPKSSPADPADAVIGSVLGGRYRITALIGRGGMAPVYRAADDELPREVAVKLMVPGSADPEELGRQRNEVDTLASLNHYALVTLLDAGVEHTPTGDRPFIVMELIDGPNLREVITEALAQEQVAHIGADIAEALHYMHTRDIVHRDIKPANILLAPSELPHRQFHAKLADLGIAKLLNANPLTSTGLVVGTADYLSPEQASGATAGAASDIYSLGLVLLETLTGEKAFPGTTAETLGARLVSRPTVPDSLGPAWTALLTRMTAVDPEERADALEVALAARSIADARADEPSEDTLDHTLVYPVSPTAATEVFGNAAASEAPSAVEPVHENTAVPSESDQETSSPTASRRRTRNRVIGIAAAIAVAAGIGLGLGLGTMLTTTEGTAAPTPSYPPVEGILGTHLEQLQDSVAP</sequence>
<evidence type="ECO:0000313" key="9">
    <source>
        <dbReference type="EMBL" id="GAA3735086.1"/>
    </source>
</evidence>
<dbReference type="RefSeq" id="WP_344754140.1">
    <property type="nucleotide sequence ID" value="NZ_BAABAE010000002.1"/>
</dbReference>
<evidence type="ECO:0000256" key="4">
    <source>
        <dbReference type="ARBA" id="ARBA00022777"/>
    </source>
</evidence>
<keyword evidence="7" id="KW-0812">Transmembrane</keyword>
<dbReference type="PROSITE" id="PS50011">
    <property type="entry name" value="PROTEIN_KINASE_DOM"/>
    <property type="match status" value="1"/>
</dbReference>
<keyword evidence="3" id="KW-0547">Nucleotide-binding</keyword>
<evidence type="ECO:0000256" key="7">
    <source>
        <dbReference type="SAM" id="Phobius"/>
    </source>
</evidence>
<comment type="caution">
    <text evidence="9">The sequence shown here is derived from an EMBL/GenBank/DDBJ whole genome shotgun (WGS) entry which is preliminary data.</text>
</comment>
<evidence type="ECO:0000256" key="3">
    <source>
        <dbReference type="ARBA" id="ARBA00022741"/>
    </source>
</evidence>
<keyword evidence="5" id="KW-0067">ATP-binding</keyword>
<evidence type="ECO:0000256" key="2">
    <source>
        <dbReference type="ARBA" id="ARBA00022679"/>
    </source>
</evidence>
<evidence type="ECO:0000256" key="5">
    <source>
        <dbReference type="ARBA" id="ARBA00022840"/>
    </source>
</evidence>
<evidence type="ECO:0000259" key="8">
    <source>
        <dbReference type="PROSITE" id="PS50011"/>
    </source>
</evidence>
<dbReference type="PANTHER" id="PTHR43671:SF13">
    <property type="entry name" value="SERINE_THREONINE-PROTEIN KINASE NEK2"/>
    <property type="match status" value="1"/>
</dbReference>
<dbReference type="Gene3D" id="1.10.510.10">
    <property type="entry name" value="Transferase(Phosphotransferase) domain 1"/>
    <property type="match status" value="1"/>
</dbReference>
<name>A0ABP7FBL5_9MICO</name>
<dbReference type="InterPro" id="IPR050660">
    <property type="entry name" value="NEK_Ser/Thr_kinase"/>
</dbReference>
<gene>
    <name evidence="9" type="ORF">GCM10022239_08980</name>
</gene>
<keyword evidence="4" id="KW-0418">Kinase</keyword>
<dbReference type="PROSITE" id="PS00108">
    <property type="entry name" value="PROTEIN_KINASE_ST"/>
    <property type="match status" value="1"/>
</dbReference>
<feature type="region of interest" description="Disordered" evidence="6">
    <location>
        <begin position="1"/>
        <end position="20"/>
    </location>
</feature>
<evidence type="ECO:0000256" key="1">
    <source>
        <dbReference type="ARBA" id="ARBA00012513"/>
    </source>
</evidence>
<feature type="region of interest" description="Disordered" evidence="6">
    <location>
        <begin position="324"/>
        <end position="358"/>
    </location>
</feature>
<feature type="compositionally biased region" description="Low complexity" evidence="6">
    <location>
        <begin position="324"/>
        <end position="333"/>
    </location>
</feature>
<evidence type="ECO:0000313" key="10">
    <source>
        <dbReference type="Proteomes" id="UP001501004"/>
    </source>
</evidence>
<dbReference type="CDD" id="cd14014">
    <property type="entry name" value="STKc_PknB_like"/>
    <property type="match status" value="1"/>
</dbReference>
<keyword evidence="2" id="KW-0808">Transferase</keyword>
<dbReference type="Gene3D" id="3.30.200.20">
    <property type="entry name" value="Phosphorylase Kinase, domain 1"/>
    <property type="match status" value="1"/>
</dbReference>
<protein>
    <recommendedName>
        <fullName evidence="1">non-specific serine/threonine protein kinase</fullName>
        <ecNumber evidence="1">2.7.11.1</ecNumber>
    </recommendedName>
</protein>
<keyword evidence="10" id="KW-1185">Reference proteome</keyword>
<dbReference type="Pfam" id="PF00069">
    <property type="entry name" value="Pkinase"/>
    <property type="match status" value="1"/>
</dbReference>
<feature type="transmembrane region" description="Helical" evidence="7">
    <location>
        <begin position="363"/>
        <end position="386"/>
    </location>
</feature>
<dbReference type="EMBL" id="BAABAE010000002">
    <property type="protein sequence ID" value="GAA3735086.1"/>
    <property type="molecule type" value="Genomic_DNA"/>
</dbReference>
<keyword evidence="7" id="KW-1133">Transmembrane helix</keyword>
<dbReference type="InterPro" id="IPR000719">
    <property type="entry name" value="Prot_kinase_dom"/>
</dbReference>
<evidence type="ECO:0000256" key="6">
    <source>
        <dbReference type="SAM" id="MobiDB-lite"/>
    </source>
</evidence>
<dbReference type="Proteomes" id="UP001501004">
    <property type="component" value="Unassembled WGS sequence"/>
</dbReference>
<dbReference type="PANTHER" id="PTHR43671">
    <property type="entry name" value="SERINE/THREONINE-PROTEIN KINASE NEK"/>
    <property type="match status" value="1"/>
</dbReference>
<keyword evidence="7" id="KW-0472">Membrane</keyword>
<reference evidence="10" key="1">
    <citation type="journal article" date="2019" name="Int. J. Syst. Evol. Microbiol.">
        <title>The Global Catalogue of Microorganisms (GCM) 10K type strain sequencing project: providing services to taxonomists for standard genome sequencing and annotation.</title>
        <authorList>
            <consortium name="The Broad Institute Genomics Platform"/>
            <consortium name="The Broad Institute Genome Sequencing Center for Infectious Disease"/>
            <person name="Wu L."/>
            <person name="Ma J."/>
        </authorList>
    </citation>
    <scope>NUCLEOTIDE SEQUENCE [LARGE SCALE GENOMIC DNA]</scope>
    <source>
        <strain evidence="10">JCM 16949</strain>
    </source>
</reference>
<proteinExistence type="predicted"/>
<organism evidence="9 10">
    <name type="scientific">Leifsonella bigeumensis</name>
    <dbReference type="NCBI Taxonomy" id="433643"/>
    <lineage>
        <taxon>Bacteria</taxon>
        <taxon>Bacillati</taxon>
        <taxon>Actinomycetota</taxon>
        <taxon>Actinomycetes</taxon>
        <taxon>Micrococcales</taxon>
        <taxon>Microbacteriaceae</taxon>
        <taxon>Leifsonella</taxon>
    </lineage>
</organism>
<dbReference type="InterPro" id="IPR008271">
    <property type="entry name" value="Ser/Thr_kinase_AS"/>
</dbReference>
<dbReference type="SUPFAM" id="SSF56112">
    <property type="entry name" value="Protein kinase-like (PK-like)"/>
    <property type="match status" value="1"/>
</dbReference>
<feature type="domain" description="Protein kinase" evidence="8">
    <location>
        <begin position="30"/>
        <end position="308"/>
    </location>
</feature>
<feature type="compositionally biased region" description="Low complexity" evidence="6">
    <location>
        <begin position="7"/>
        <end position="20"/>
    </location>
</feature>
<accession>A0ABP7FBL5</accession>
<dbReference type="InterPro" id="IPR011009">
    <property type="entry name" value="Kinase-like_dom_sf"/>
</dbReference>
<dbReference type="SMART" id="SM00220">
    <property type="entry name" value="S_TKc"/>
    <property type="match status" value="1"/>
</dbReference>